<dbReference type="InterPro" id="IPR000301">
    <property type="entry name" value="Tetraspanin_animals"/>
</dbReference>
<feature type="transmembrane region" description="Helical" evidence="10">
    <location>
        <begin position="12"/>
        <end position="35"/>
    </location>
</feature>
<sequence length="277" mass="29728">MALDGCGLVCKFFLVLFNVIFALVGLAFLSLGLWLRFSENTRPIFNIEELNSSTFVIAVTVLIVLGTIMLIVVTFGDYGACSEKRGALQVFSCLVALLAGAEICVGVLAYSYREEVGVRLGELYTNIYTIYAATGDAALAVTLLFIHNWLHCCGVTGIKLIETVKDTCPSPQGFLEHIAMPSCPVTIMGIFKSKAFVMLCIFIGTGALLLVALICSVVLGCQLRQSTSSPQYIVLTQSTPAMVTPEPNPQIISSSLHDQDPVVITPLSVVTIPVPQA</sequence>
<dbReference type="OrthoDB" id="438211at2759"/>
<evidence type="ECO:0000256" key="4">
    <source>
        <dbReference type="ARBA" id="ARBA00022989"/>
    </source>
</evidence>
<dbReference type="AlphaFoldDB" id="A0A8C6LPT3"/>
<dbReference type="SUPFAM" id="SSF48652">
    <property type="entry name" value="Tetraspanin"/>
    <property type="match status" value="1"/>
</dbReference>
<reference evidence="11" key="2">
    <citation type="submission" date="2020-03" db="EMBL/GenBank/DDBJ databases">
        <title>Intra-Species Differences in Population Size shape Life History and Genome Evolution.</title>
        <authorList>
            <person name="Willemsen D."/>
            <person name="Cui R."/>
            <person name="Valenzano D.R."/>
        </authorList>
    </citation>
    <scope>NUCLEOTIDE SEQUENCE</scope>
    <source>
        <strain evidence="11">GRZ</strain>
        <tissue evidence="11">Whole</tissue>
    </source>
</reference>
<evidence type="ECO:0000256" key="5">
    <source>
        <dbReference type="ARBA" id="ARBA00023136"/>
    </source>
</evidence>
<keyword evidence="3 10" id="KW-0812">Transmembrane</keyword>
<dbReference type="GO" id="GO:0012505">
    <property type="term" value="C:endomembrane system"/>
    <property type="evidence" value="ECO:0007669"/>
    <property type="project" value="UniProtKB-SubCell"/>
</dbReference>
<keyword evidence="5 10" id="KW-0472">Membrane</keyword>
<comment type="subunit">
    <text evidence="7">Interacts with SLC19A2. Interacts with NTRK1/TRKA.</text>
</comment>
<dbReference type="GeneTree" id="ENSGT00940000155083"/>
<dbReference type="Proteomes" id="UP000694548">
    <property type="component" value="Chromosome sgr03"/>
</dbReference>
<keyword evidence="4 10" id="KW-1133">Transmembrane helix</keyword>
<dbReference type="PANTHER" id="PTHR19282">
    <property type="entry name" value="TETRASPANIN"/>
    <property type="match status" value="1"/>
</dbReference>
<dbReference type="PIRSF" id="PIRSF002419">
    <property type="entry name" value="Tetraspanin"/>
    <property type="match status" value="1"/>
</dbReference>
<keyword evidence="6" id="KW-0325">Glycoprotein</keyword>
<dbReference type="EMBL" id="JAAVVJ010000006">
    <property type="protein sequence ID" value="KAF7220715.1"/>
    <property type="molecule type" value="Genomic_DNA"/>
</dbReference>
<proteinExistence type="inferred from homology"/>
<name>A0A8C6LPT3_NOTFU</name>
<protein>
    <recommendedName>
        <fullName evidence="10">Tetraspanin</fullName>
    </recommendedName>
</protein>
<feature type="transmembrane region" description="Helical" evidence="10">
    <location>
        <begin position="87"/>
        <end position="110"/>
    </location>
</feature>
<evidence type="ECO:0000313" key="12">
    <source>
        <dbReference type="Ensembl" id="ENSNFUP00015023562.1"/>
    </source>
</evidence>
<evidence type="ECO:0000256" key="6">
    <source>
        <dbReference type="ARBA" id="ARBA00023180"/>
    </source>
</evidence>
<reference evidence="12" key="1">
    <citation type="submission" date="2014-08" db="EMBL/GenBank/DDBJ databases">
        <authorList>
            <person name="Senf B."/>
            <person name="Petzold A."/>
            <person name="Downie B.R."/>
            <person name="Koch P."/>
            <person name="Platzer M."/>
        </authorList>
    </citation>
    <scope>NUCLEOTIDE SEQUENCE [LARGE SCALE GENOMIC DNA]</scope>
    <source>
        <strain evidence="12">GRZ</strain>
    </source>
</reference>
<dbReference type="PRINTS" id="PR00259">
    <property type="entry name" value="TMFOUR"/>
</dbReference>
<dbReference type="Gene3D" id="1.10.1450.10">
    <property type="entry name" value="Tetraspanin"/>
    <property type="match status" value="1"/>
</dbReference>
<dbReference type="GO" id="GO:0005886">
    <property type="term" value="C:plasma membrane"/>
    <property type="evidence" value="ECO:0007669"/>
    <property type="project" value="TreeGrafter"/>
</dbReference>
<comment type="similarity">
    <text evidence="2 10">Belongs to the tetraspanin (TM4SF) family.</text>
</comment>
<dbReference type="Ensembl" id="ENSNFUT00015024646.1">
    <property type="protein sequence ID" value="ENSNFUP00015023562.1"/>
    <property type="gene ID" value="ENSNFUG00015011389.1"/>
</dbReference>
<evidence type="ECO:0000256" key="3">
    <source>
        <dbReference type="ARBA" id="ARBA00022692"/>
    </source>
</evidence>
<evidence type="ECO:0000256" key="9">
    <source>
        <dbReference type="PIRSR" id="PIRSR002419-1"/>
    </source>
</evidence>
<feature type="disulfide bond" evidence="9">
    <location>
        <begin position="153"/>
        <end position="168"/>
    </location>
</feature>
<dbReference type="GeneID" id="107376289"/>
<dbReference type="InterPro" id="IPR008952">
    <property type="entry name" value="Tetraspanin_EC2_sf"/>
</dbReference>
<accession>A0A8C6LPT3</accession>
<feature type="transmembrane region" description="Helical" evidence="10">
    <location>
        <begin position="130"/>
        <end position="150"/>
    </location>
</feature>
<feature type="transmembrane region" description="Helical" evidence="10">
    <location>
        <begin position="55"/>
        <end position="75"/>
    </location>
</feature>
<comment type="caution">
    <text evidence="10">Lacks conserved residue(s) required for the propagation of feature annotation.</text>
</comment>
<keyword evidence="13" id="KW-1185">Reference proteome</keyword>
<feature type="transmembrane region" description="Helical" evidence="10">
    <location>
        <begin position="196"/>
        <end position="219"/>
    </location>
</feature>
<comment type="function">
    <text evidence="8">Structural component of specialized membrane microdomains known as tetraspanin-enriched microdomains (TERMs), which act as platforms for receptor clustering and signaling. Participates thereby in diverse biological functions such as cell signal transduction, adhesion, migration and protein trafficking. Regulates neuronal differentiation in response to NGF by facilitating NGF-mediated activation of NTRK1/TRKA receptor tyrosine kinase and subsequent downstream signaling pathways. Plays a role in the inhibition of TNFalpha-induced apoptosis. Mechanistically, inhibits the NF-kappa-B signaling pathway by blocking phosphorylation of CHUK. Also promotes the stability of the thiamine transporter 1/SLC19A2 in intestinal epithelial cells leading to an increase of thiamine uptake process.</text>
</comment>
<dbReference type="Proteomes" id="UP000822369">
    <property type="component" value="Chromosome 6"/>
</dbReference>
<evidence type="ECO:0000256" key="7">
    <source>
        <dbReference type="ARBA" id="ARBA00046464"/>
    </source>
</evidence>
<keyword evidence="9" id="KW-1015">Disulfide bond</keyword>
<dbReference type="Pfam" id="PF00335">
    <property type="entry name" value="Tetraspanin"/>
    <property type="match status" value="1"/>
</dbReference>
<evidence type="ECO:0000256" key="1">
    <source>
        <dbReference type="ARBA" id="ARBA00004127"/>
    </source>
</evidence>
<evidence type="ECO:0000313" key="11">
    <source>
        <dbReference type="EMBL" id="KAF7220715.1"/>
    </source>
</evidence>
<gene>
    <name evidence="12" type="primary">zgc:65811</name>
    <name evidence="11" type="ORF">G4P62_003280</name>
</gene>
<evidence type="ECO:0000256" key="10">
    <source>
        <dbReference type="RuleBase" id="RU361218"/>
    </source>
</evidence>
<dbReference type="InterPro" id="IPR018499">
    <property type="entry name" value="Tetraspanin/Peripherin"/>
</dbReference>
<organism evidence="12 13">
    <name type="scientific">Nothobranchius furzeri</name>
    <name type="common">Turquoise killifish</name>
    <dbReference type="NCBI Taxonomy" id="105023"/>
    <lineage>
        <taxon>Eukaryota</taxon>
        <taxon>Metazoa</taxon>
        <taxon>Chordata</taxon>
        <taxon>Craniata</taxon>
        <taxon>Vertebrata</taxon>
        <taxon>Euteleostomi</taxon>
        <taxon>Actinopterygii</taxon>
        <taxon>Neopterygii</taxon>
        <taxon>Teleostei</taxon>
        <taxon>Neoteleostei</taxon>
        <taxon>Acanthomorphata</taxon>
        <taxon>Ovalentaria</taxon>
        <taxon>Atherinomorphae</taxon>
        <taxon>Cyprinodontiformes</taxon>
        <taxon>Nothobranchiidae</taxon>
        <taxon>Nothobranchius</taxon>
    </lineage>
</organism>
<dbReference type="RefSeq" id="XP_015800802.1">
    <property type="nucleotide sequence ID" value="XM_015945316.3"/>
</dbReference>
<evidence type="ECO:0000313" key="13">
    <source>
        <dbReference type="Proteomes" id="UP000694548"/>
    </source>
</evidence>
<dbReference type="EMBL" id="JAAVVJ010000006">
    <property type="protein sequence ID" value="KAF7220716.1"/>
    <property type="molecule type" value="Genomic_DNA"/>
</dbReference>
<dbReference type="KEGG" id="nfu:107376289"/>
<comment type="subcellular location">
    <subcellularLocation>
        <location evidence="1">Endomembrane system</location>
        <topology evidence="1">Multi-pass membrane protein</topology>
    </subcellularLocation>
    <subcellularLocation>
        <location evidence="10">Membrane</location>
        <topology evidence="10">Multi-pass membrane protein</topology>
    </subcellularLocation>
</comment>
<evidence type="ECO:0000256" key="2">
    <source>
        <dbReference type="ARBA" id="ARBA00006840"/>
    </source>
</evidence>
<evidence type="ECO:0000256" key="8">
    <source>
        <dbReference type="ARBA" id="ARBA00054958"/>
    </source>
</evidence>
<reference evidence="12" key="3">
    <citation type="submission" date="2025-05" db="UniProtKB">
        <authorList>
            <consortium name="Ensembl"/>
        </authorList>
    </citation>
    <scope>IDENTIFICATION</scope>
</reference>
<dbReference type="PANTHER" id="PTHR19282:SF216">
    <property type="entry name" value="TETRASPANIN-1"/>
    <property type="match status" value="1"/>
</dbReference>